<dbReference type="InterPro" id="IPR029044">
    <property type="entry name" value="Nucleotide-diphossugar_trans"/>
</dbReference>
<evidence type="ECO:0000259" key="1">
    <source>
        <dbReference type="Pfam" id="PF00535"/>
    </source>
</evidence>
<dbReference type="Gene3D" id="3.90.550.10">
    <property type="entry name" value="Spore Coat Polysaccharide Biosynthesis Protein SpsA, Chain A"/>
    <property type="match status" value="1"/>
</dbReference>
<dbReference type="CDD" id="cd00761">
    <property type="entry name" value="Glyco_tranf_GTA_type"/>
    <property type="match status" value="1"/>
</dbReference>
<dbReference type="InterPro" id="IPR050834">
    <property type="entry name" value="Glycosyltransf_2"/>
</dbReference>
<dbReference type="AlphaFoldDB" id="X0VVB7"/>
<name>X0VVB7_9ZZZZ</name>
<feature type="domain" description="Glycosyltransferase 2-like" evidence="1">
    <location>
        <begin position="9"/>
        <end position="98"/>
    </location>
</feature>
<sequence>MAETGPLLSVVITSYTAARLNDVCALLDSLKAQSYSNLETIFVAEGSRRLYDQVRSYGERTSVRNFLVLFNDGDPGASTARNLGVQHAKGHILAFLDD</sequence>
<dbReference type="PANTHER" id="PTHR43685">
    <property type="entry name" value="GLYCOSYLTRANSFERASE"/>
    <property type="match status" value="1"/>
</dbReference>
<accession>X0VVB7</accession>
<organism evidence="2">
    <name type="scientific">marine sediment metagenome</name>
    <dbReference type="NCBI Taxonomy" id="412755"/>
    <lineage>
        <taxon>unclassified sequences</taxon>
        <taxon>metagenomes</taxon>
        <taxon>ecological metagenomes</taxon>
    </lineage>
</organism>
<gene>
    <name evidence="2" type="ORF">S01H1_55952</name>
</gene>
<dbReference type="PANTHER" id="PTHR43685:SF12">
    <property type="entry name" value="GLYCOSYL TRANSFERASE FAMILY 2"/>
    <property type="match status" value="1"/>
</dbReference>
<proteinExistence type="predicted"/>
<dbReference type="InterPro" id="IPR001173">
    <property type="entry name" value="Glyco_trans_2-like"/>
</dbReference>
<protein>
    <recommendedName>
        <fullName evidence="1">Glycosyltransferase 2-like domain-containing protein</fullName>
    </recommendedName>
</protein>
<reference evidence="2" key="1">
    <citation type="journal article" date="2014" name="Front. Microbiol.">
        <title>High frequency of phylogenetically diverse reductive dehalogenase-homologous genes in deep subseafloor sedimentary metagenomes.</title>
        <authorList>
            <person name="Kawai M."/>
            <person name="Futagami T."/>
            <person name="Toyoda A."/>
            <person name="Takaki Y."/>
            <person name="Nishi S."/>
            <person name="Hori S."/>
            <person name="Arai W."/>
            <person name="Tsubouchi T."/>
            <person name="Morono Y."/>
            <person name="Uchiyama I."/>
            <person name="Ito T."/>
            <person name="Fujiyama A."/>
            <person name="Inagaki F."/>
            <person name="Takami H."/>
        </authorList>
    </citation>
    <scope>NUCLEOTIDE SEQUENCE</scope>
    <source>
        <strain evidence="2">Expedition CK06-06</strain>
    </source>
</reference>
<dbReference type="Pfam" id="PF00535">
    <property type="entry name" value="Glycos_transf_2"/>
    <property type="match status" value="1"/>
</dbReference>
<dbReference type="EMBL" id="BARS01036392">
    <property type="protein sequence ID" value="GAG15057.1"/>
    <property type="molecule type" value="Genomic_DNA"/>
</dbReference>
<feature type="non-terminal residue" evidence="2">
    <location>
        <position position="98"/>
    </location>
</feature>
<evidence type="ECO:0000313" key="2">
    <source>
        <dbReference type="EMBL" id="GAG15057.1"/>
    </source>
</evidence>
<comment type="caution">
    <text evidence="2">The sequence shown here is derived from an EMBL/GenBank/DDBJ whole genome shotgun (WGS) entry which is preliminary data.</text>
</comment>
<dbReference type="SUPFAM" id="SSF53448">
    <property type="entry name" value="Nucleotide-diphospho-sugar transferases"/>
    <property type="match status" value="1"/>
</dbReference>